<dbReference type="STRING" id="658858.E1F923"/>
<accession>E1F923</accession>
<dbReference type="GO" id="GO:0005525">
    <property type="term" value="F:GTP binding"/>
    <property type="evidence" value="ECO:0007669"/>
    <property type="project" value="InterPro"/>
</dbReference>
<dbReference type="PANTHER" id="PTHR47978">
    <property type="match status" value="1"/>
</dbReference>
<dbReference type="SUPFAM" id="SSF52540">
    <property type="entry name" value="P-loop containing nucleoside triphosphate hydrolases"/>
    <property type="match status" value="1"/>
</dbReference>
<dbReference type="GO" id="GO:0003924">
    <property type="term" value="F:GTPase activity"/>
    <property type="evidence" value="ECO:0007669"/>
    <property type="project" value="InterPro"/>
</dbReference>
<reference evidence="2 3" key="1">
    <citation type="journal article" date="2010" name="BMC Genomics">
        <title>Genome analysis and comparative genomics of a Giardia intestinalis assemblage E isolate.</title>
        <authorList>
            <person name="Jerlstrom-Hultqvist J."/>
            <person name="Franzen O."/>
            <person name="Ankarklev J."/>
            <person name="Xu F."/>
            <person name="Nohynkova E."/>
            <person name="Andersson J.O."/>
            <person name="Svard S.G."/>
            <person name="Andersson B."/>
        </authorList>
    </citation>
    <scope>NUCLEOTIDE SEQUENCE [LARGE SCALE GENOMIC DNA]</scope>
    <source>
        <strain evidence="2 3">P15</strain>
    </source>
</reference>
<protein>
    <submittedName>
        <fullName evidence="2">RabB</fullName>
    </submittedName>
</protein>
<dbReference type="OrthoDB" id="9989112at2759"/>
<evidence type="ECO:0000313" key="2">
    <source>
        <dbReference type="EMBL" id="EFO61041.1"/>
    </source>
</evidence>
<dbReference type="InterPro" id="IPR027417">
    <property type="entry name" value="P-loop_NTPase"/>
</dbReference>
<sequence>MPPPPISNKPPVIRLKVTTAGMSQVGKSCLIKYYCEGRFVKKYLPTIGVDYGVRALDLEGCTVRINFFDLSGLDEYQDIRKEFYSDTQGLLLIFDMSNRDSFTALEKYYGEFVKSSMGVGAGTVSIYVIGTKADLPVAVSVDEATAYASRLKAAFFKVSSCTGDGVASALNTIFKQLFSKARA</sequence>
<dbReference type="EMBL" id="ACVC01000422">
    <property type="protein sequence ID" value="EFO61041.1"/>
    <property type="molecule type" value="Genomic_DNA"/>
</dbReference>
<evidence type="ECO:0000313" key="3">
    <source>
        <dbReference type="Proteomes" id="UP000008974"/>
    </source>
</evidence>
<dbReference type="NCBIfam" id="TIGR00231">
    <property type="entry name" value="small_GTP"/>
    <property type="match status" value="1"/>
</dbReference>
<dbReference type="PROSITE" id="PS51419">
    <property type="entry name" value="RAB"/>
    <property type="match status" value="1"/>
</dbReference>
<dbReference type="CDD" id="cd04119">
    <property type="entry name" value="RJL"/>
    <property type="match status" value="1"/>
</dbReference>
<dbReference type="VEuPathDB" id="GiardiaDB:GLP15_2945"/>
<dbReference type="SMART" id="SM00175">
    <property type="entry name" value="RAB"/>
    <property type="match status" value="1"/>
</dbReference>
<name>E1F923_GIAIA</name>
<dbReference type="Proteomes" id="UP000008974">
    <property type="component" value="Unassembled WGS sequence"/>
</dbReference>
<dbReference type="PRINTS" id="PR00449">
    <property type="entry name" value="RASTRNSFRMNG"/>
</dbReference>
<dbReference type="InterPro" id="IPR005225">
    <property type="entry name" value="Small_GTP-bd"/>
</dbReference>
<evidence type="ECO:0000256" key="1">
    <source>
        <dbReference type="ARBA" id="ARBA00022741"/>
    </source>
</evidence>
<dbReference type="OMA" id="CTVRINF"/>
<dbReference type="SMART" id="SM00174">
    <property type="entry name" value="RHO"/>
    <property type="match status" value="1"/>
</dbReference>
<dbReference type="FunFam" id="3.40.50.300:FF:002392">
    <property type="entry name" value="DnaJ-like protein subfamily C member 27"/>
    <property type="match status" value="1"/>
</dbReference>
<proteinExistence type="predicted"/>
<dbReference type="Pfam" id="PF00071">
    <property type="entry name" value="Ras"/>
    <property type="match status" value="1"/>
</dbReference>
<organism evidence="2 3">
    <name type="scientific">Giardia intestinalis (strain P15)</name>
    <name type="common">Giardia lamblia</name>
    <dbReference type="NCBI Taxonomy" id="658858"/>
    <lineage>
        <taxon>Eukaryota</taxon>
        <taxon>Metamonada</taxon>
        <taxon>Diplomonadida</taxon>
        <taxon>Hexamitidae</taxon>
        <taxon>Giardiinae</taxon>
        <taxon>Giardia</taxon>
    </lineage>
</organism>
<dbReference type="Gene3D" id="3.40.50.300">
    <property type="entry name" value="P-loop containing nucleotide triphosphate hydrolases"/>
    <property type="match status" value="1"/>
</dbReference>
<gene>
    <name evidence="2" type="ORF">GLP15_2945</name>
</gene>
<dbReference type="SMART" id="SM00173">
    <property type="entry name" value="RAS"/>
    <property type="match status" value="1"/>
</dbReference>
<dbReference type="InterPro" id="IPR001806">
    <property type="entry name" value="Small_GTPase"/>
</dbReference>
<comment type="caution">
    <text evidence="2">The sequence shown here is derived from an EMBL/GenBank/DDBJ whole genome shotgun (WGS) entry which is preliminary data.</text>
</comment>
<dbReference type="AlphaFoldDB" id="E1F923"/>
<keyword evidence="1" id="KW-0547">Nucleotide-binding</keyword>